<comment type="caution">
    <text evidence="2">The sequence shown here is derived from an EMBL/GenBank/DDBJ whole genome shotgun (WGS) entry which is preliminary data.</text>
</comment>
<dbReference type="PANTHER" id="PTHR42977">
    <property type="entry name" value="HYDROLASE-RELATED"/>
    <property type="match status" value="1"/>
</dbReference>
<dbReference type="AlphaFoldDB" id="X0ZXT3"/>
<dbReference type="InterPro" id="IPR000639">
    <property type="entry name" value="Epox_hydrolase-like"/>
</dbReference>
<dbReference type="Gene3D" id="3.40.50.1820">
    <property type="entry name" value="alpha/beta hydrolase"/>
    <property type="match status" value="1"/>
</dbReference>
<dbReference type="PRINTS" id="PR00111">
    <property type="entry name" value="ABHYDROLASE"/>
</dbReference>
<proteinExistence type="predicted"/>
<evidence type="ECO:0000259" key="1">
    <source>
        <dbReference type="Pfam" id="PF00561"/>
    </source>
</evidence>
<dbReference type="InterPro" id="IPR051340">
    <property type="entry name" value="Haloalkane_dehalogenase"/>
</dbReference>
<protein>
    <recommendedName>
        <fullName evidence="1">AB hydrolase-1 domain-containing protein</fullName>
    </recommendedName>
</protein>
<dbReference type="PANTHER" id="PTHR42977:SF1">
    <property type="entry name" value="BLR6576 PROTEIN"/>
    <property type="match status" value="1"/>
</dbReference>
<dbReference type="GO" id="GO:0004301">
    <property type="term" value="F:epoxide hydrolase activity"/>
    <property type="evidence" value="ECO:0007669"/>
    <property type="project" value="TreeGrafter"/>
</dbReference>
<dbReference type="InterPro" id="IPR029058">
    <property type="entry name" value="AB_hydrolase_fold"/>
</dbReference>
<reference evidence="2" key="1">
    <citation type="journal article" date="2014" name="Front. Microbiol.">
        <title>High frequency of phylogenetically diverse reductive dehalogenase-homologous genes in deep subseafloor sedimentary metagenomes.</title>
        <authorList>
            <person name="Kawai M."/>
            <person name="Futagami T."/>
            <person name="Toyoda A."/>
            <person name="Takaki Y."/>
            <person name="Nishi S."/>
            <person name="Hori S."/>
            <person name="Arai W."/>
            <person name="Tsubouchi T."/>
            <person name="Morono Y."/>
            <person name="Uchiyama I."/>
            <person name="Ito T."/>
            <person name="Fujiyama A."/>
            <person name="Inagaki F."/>
            <person name="Takami H."/>
        </authorList>
    </citation>
    <scope>NUCLEOTIDE SEQUENCE</scope>
    <source>
        <strain evidence="2">Expedition CK06-06</strain>
    </source>
</reference>
<sequence length="195" mass="22308">MKVLRTPEERFKNLPGYPFEPNYIEDLQGYENLRIHYVDEGSKESDIVFLCLHGEPSWSYLYRKMIPIFVEAGYRAVAPDLFGFGKSDKPVEDESYSYNFHRNAVINFVKYLDLKNIAIVCQDWGGIIGLTLPLEMPERITRLLIMNTFLPASESELPSGFLKWAKYNNTQPDLAIGAGLAHSIPFLSEEETAAY</sequence>
<dbReference type="NCBIfam" id="NF002043">
    <property type="entry name" value="PRK00870.1"/>
    <property type="match status" value="1"/>
</dbReference>
<dbReference type="SUPFAM" id="SSF53474">
    <property type="entry name" value="alpha/beta-Hydrolases"/>
    <property type="match status" value="1"/>
</dbReference>
<dbReference type="Pfam" id="PF00561">
    <property type="entry name" value="Abhydrolase_1"/>
    <property type="match status" value="1"/>
</dbReference>
<feature type="domain" description="AB hydrolase-1" evidence="1">
    <location>
        <begin position="48"/>
        <end position="164"/>
    </location>
</feature>
<name>X0ZXT3_9ZZZZ</name>
<dbReference type="EMBL" id="BART01018285">
    <property type="protein sequence ID" value="GAG74650.1"/>
    <property type="molecule type" value="Genomic_DNA"/>
</dbReference>
<organism evidence="2">
    <name type="scientific">marine sediment metagenome</name>
    <dbReference type="NCBI Taxonomy" id="412755"/>
    <lineage>
        <taxon>unclassified sequences</taxon>
        <taxon>metagenomes</taxon>
        <taxon>ecological metagenomes</taxon>
    </lineage>
</organism>
<feature type="non-terminal residue" evidence="2">
    <location>
        <position position="195"/>
    </location>
</feature>
<evidence type="ECO:0000313" key="2">
    <source>
        <dbReference type="EMBL" id="GAG74650.1"/>
    </source>
</evidence>
<gene>
    <name evidence="2" type="ORF">S01H4_34541</name>
</gene>
<accession>X0ZXT3</accession>
<dbReference type="InterPro" id="IPR000073">
    <property type="entry name" value="AB_hydrolase_1"/>
</dbReference>
<dbReference type="PRINTS" id="PR00412">
    <property type="entry name" value="EPOXHYDRLASE"/>
</dbReference>